<accession>A0A101T393</accession>
<dbReference type="Proteomes" id="UP000053024">
    <property type="component" value="Unassembled WGS sequence"/>
</dbReference>
<dbReference type="PANTHER" id="PTHR33744">
    <property type="entry name" value="CARBOHYDRATE DIACID REGULATOR"/>
    <property type="match status" value="1"/>
</dbReference>
<feature type="domain" description="CdaR GGDEF-like" evidence="3">
    <location>
        <begin position="294"/>
        <end position="413"/>
    </location>
</feature>
<dbReference type="InterPro" id="IPR025736">
    <property type="entry name" value="PucR_C-HTH_dom"/>
</dbReference>
<evidence type="ECO:0000313" key="5">
    <source>
        <dbReference type="Proteomes" id="UP000053024"/>
    </source>
</evidence>
<dbReference type="InterPro" id="IPR041522">
    <property type="entry name" value="CdaR_GGDEF"/>
</dbReference>
<comment type="caution">
    <text evidence="4">The sequence shown here is derived from an EMBL/GenBank/DDBJ whole genome shotgun (WGS) entry which is preliminary data.</text>
</comment>
<feature type="domain" description="PucR C-terminal helix-turn-helix" evidence="2">
    <location>
        <begin position="467"/>
        <end position="524"/>
    </location>
</feature>
<dbReference type="Pfam" id="PF13556">
    <property type="entry name" value="HTH_30"/>
    <property type="match status" value="1"/>
</dbReference>
<dbReference type="STRING" id="285568.AQJ66_15630"/>
<dbReference type="Gene3D" id="1.10.10.2840">
    <property type="entry name" value="PucR C-terminal helix-turn-helix domain"/>
    <property type="match status" value="1"/>
</dbReference>
<dbReference type="Pfam" id="PF17853">
    <property type="entry name" value="GGDEF_2"/>
    <property type="match status" value="1"/>
</dbReference>
<keyword evidence="5" id="KW-1185">Reference proteome</keyword>
<proteinExistence type="inferred from homology"/>
<dbReference type="EMBL" id="LMWX01000021">
    <property type="protein sequence ID" value="KUN84962.1"/>
    <property type="molecule type" value="Genomic_DNA"/>
</dbReference>
<gene>
    <name evidence="4" type="ORF">AQJ66_15630</name>
</gene>
<reference evidence="4 5" key="1">
    <citation type="submission" date="2015-10" db="EMBL/GenBank/DDBJ databases">
        <title>Draft genome sequence of Streptomyces bungoensis DSM 41781, type strain for the species Streptomyces bungoensis.</title>
        <authorList>
            <person name="Ruckert C."/>
            <person name="Winkler A."/>
            <person name="Kalinowski J."/>
            <person name="Kampfer P."/>
            <person name="Glaeser S."/>
        </authorList>
    </citation>
    <scope>NUCLEOTIDE SEQUENCE [LARGE SCALE GENOMIC DNA]</scope>
    <source>
        <strain evidence="4 5">DSM 41781</strain>
    </source>
</reference>
<evidence type="ECO:0000313" key="4">
    <source>
        <dbReference type="EMBL" id="KUN84962.1"/>
    </source>
</evidence>
<dbReference type="InterPro" id="IPR051448">
    <property type="entry name" value="CdaR-like_regulators"/>
</dbReference>
<evidence type="ECO:0000256" key="1">
    <source>
        <dbReference type="ARBA" id="ARBA00006754"/>
    </source>
</evidence>
<evidence type="ECO:0000259" key="3">
    <source>
        <dbReference type="Pfam" id="PF17853"/>
    </source>
</evidence>
<evidence type="ECO:0008006" key="6">
    <source>
        <dbReference type="Google" id="ProtNLM"/>
    </source>
</evidence>
<sequence length="533" mass="54417">MTLEQLLAVVGSGALELDAAPGGLAAAVTGVAVLDVLDPGIRPRELLLAVGVDAGSAHAVDVLRRAGEAGAAGVVFGPDRPAPAAAALRAAARECGTAVLFRTAWCSWAQLVGVVRAGLAAAGAPPLPVARDLAPGDLDGLADAVAALVGGAVTIEDTESRVLAYSSTEENVDDIRRLTILGRRVPPGRVAAMREAGFFGALWGTDDVLYRRAQGEDPERLVCAVRAGGEVLGSLWVAAVAGRPLSPDASGVLRTAARTAAAHLLHHRTRRAGSRLAEDAARALLEGRGSPEVLAERAELAVDEPCAVLAVGAGSGVPDADPARLQALLTLHCAAFGHRAVAVPAGGRLLVLVGALDPDPHRAGAQVARLGESLAAQLPAAAGAPTRVGLGDVVPGLAGAAESRRSAELALRALTRAGGARTVGRTADVADTVGMMQVVDALRDVTLAPGTSVARLAASDERGGGRLVETLRAYLDHFGDVPAASRALAVHRNTLHYRLRRITEVSGLDLADPDARLLAQLELRLRDGGTGRR</sequence>
<organism evidence="4 5">
    <name type="scientific">Streptomyces bungoensis</name>
    <dbReference type="NCBI Taxonomy" id="285568"/>
    <lineage>
        <taxon>Bacteria</taxon>
        <taxon>Bacillati</taxon>
        <taxon>Actinomycetota</taxon>
        <taxon>Actinomycetes</taxon>
        <taxon>Kitasatosporales</taxon>
        <taxon>Streptomycetaceae</taxon>
        <taxon>Streptomyces</taxon>
    </lineage>
</organism>
<name>A0A101T393_9ACTN</name>
<protein>
    <recommendedName>
        <fullName evidence="6">DNA-binding protein</fullName>
    </recommendedName>
</protein>
<dbReference type="AlphaFoldDB" id="A0A101T393"/>
<comment type="similarity">
    <text evidence="1">Belongs to the CdaR family.</text>
</comment>
<dbReference type="InterPro" id="IPR042070">
    <property type="entry name" value="PucR_C-HTH_sf"/>
</dbReference>
<dbReference type="PANTHER" id="PTHR33744:SF17">
    <property type="entry name" value="CONSERVED PROTEIN"/>
    <property type="match status" value="1"/>
</dbReference>
<evidence type="ECO:0000259" key="2">
    <source>
        <dbReference type="Pfam" id="PF13556"/>
    </source>
</evidence>